<reference evidence="29" key="2">
    <citation type="submission" date="2021-04" db="EMBL/GenBank/DDBJ databases">
        <authorList>
            <person name="Dong X."/>
        </authorList>
    </citation>
    <scope>NUCLEOTIDE SEQUENCE</scope>
    <source>
        <strain evidence="29">ZWT</strain>
    </source>
</reference>
<comment type="function">
    <text evidence="1">Cell wall formation. Synthesis of cross-linked peptidoglycan from the lipid intermediates. The enzyme has a penicillin-insensitive transglycosylase N-terminal domain (formation of linear glycan strands) and a penicillin-sensitive transpeptidase C-terminal domain (cross-linking of the peptide subunits).</text>
</comment>
<keyword evidence="11" id="KW-0328">Glycosyltransferase</keyword>
<evidence type="ECO:0000256" key="8">
    <source>
        <dbReference type="ARBA" id="ARBA00022475"/>
    </source>
</evidence>
<evidence type="ECO:0000259" key="28">
    <source>
        <dbReference type="Pfam" id="PF00912"/>
    </source>
</evidence>
<keyword evidence="20" id="KW-0046">Antibiotic resistance</keyword>
<evidence type="ECO:0000256" key="12">
    <source>
        <dbReference type="ARBA" id="ARBA00022679"/>
    </source>
</evidence>
<evidence type="ECO:0000256" key="18">
    <source>
        <dbReference type="ARBA" id="ARBA00022989"/>
    </source>
</evidence>
<sequence length="273" mass="30981">MKRKIFFLVLVMISFTCFKIYGSTENCIDNNVKNLKKNIISSRDDYVTIDKIPEDLKNAIVSIEDKNFYKHLGFDPMAISRAFINNIKAGTIVEGGSTITQQLAKNAFLTNERTYSRKLKELALSIQLELTYSKEGILEMYLNYIYFGEDTFGVQSASKKYFNKDIWDLTLEESALLAGLPQSPSTYNPIVNKEKALWKRDIVLDAMLKNGFIDSCPLKNSREPLNDSLESNNVNYSNKRIVSNSSRYLSPLLVSTSKSVTTILFPPISFPSL</sequence>
<evidence type="ECO:0000256" key="7">
    <source>
        <dbReference type="ARBA" id="ARBA00018638"/>
    </source>
</evidence>
<dbReference type="InterPro" id="IPR023346">
    <property type="entry name" value="Lysozyme-like_dom_sf"/>
</dbReference>
<evidence type="ECO:0000256" key="5">
    <source>
        <dbReference type="ARBA" id="ARBA00007739"/>
    </source>
</evidence>
<comment type="pathway">
    <text evidence="3">Cell wall biogenesis; peptidoglycan biosynthesis.</text>
</comment>
<organism evidence="29 30">
    <name type="scientific">Oceanirhabdus seepicola</name>
    <dbReference type="NCBI Taxonomy" id="2828781"/>
    <lineage>
        <taxon>Bacteria</taxon>
        <taxon>Bacillati</taxon>
        <taxon>Bacillota</taxon>
        <taxon>Clostridia</taxon>
        <taxon>Eubacteriales</taxon>
        <taxon>Clostridiaceae</taxon>
        <taxon>Oceanirhabdus</taxon>
    </lineage>
</organism>
<keyword evidence="27" id="KW-0732">Signal</keyword>
<evidence type="ECO:0000256" key="2">
    <source>
        <dbReference type="ARBA" id="ARBA00004401"/>
    </source>
</evidence>
<evidence type="ECO:0000256" key="13">
    <source>
        <dbReference type="ARBA" id="ARBA00022692"/>
    </source>
</evidence>
<dbReference type="PANTHER" id="PTHR32282:SF11">
    <property type="entry name" value="PENICILLIN-BINDING PROTEIN 1B"/>
    <property type="match status" value="1"/>
</dbReference>
<keyword evidence="19" id="KW-0472">Membrane</keyword>
<keyword evidence="16" id="KW-0735">Signal-anchor</keyword>
<comment type="similarity">
    <text evidence="5">In the N-terminal section; belongs to the glycosyltransferase 51 family.</text>
</comment>
<evidence type="ECO:0000256" key="14">
    <source>
        <dbReference type="ARBA" id="ARBA00022801"/>
    </source>
</evidence>
<evidence type="ECO:0000256" key="20">
    <source>
        <dbReference type="ARBA" id="ARBA00023251"/>
    </source>
</evidence>
<dbReference type="SUPFAM" id="SSF53955">
    <property type="entry name" value="Lysozyme-like"/>
    <property type="match status" value="1"/>
</dbReference>
<comment type="similarity">
    <text evidence="4">In the C-terminal section; belongs to the transpeptidase family.</text>
</comment>
<keyword evidence="12" id="KW-0808">Transferase</keyword>
<dbReference type="GO" id="GO:0005886">
    <property type="term" value="C:plasma membrane"/>
    <property type="evidence" value="ECO:0007669"/>
    <property type="project" value="UniProtKB-SubCell"/>
</dbReference>
<proteinExistence type="inferred from homology"/>
<evidence type="ECO:0000313" key="30">
    <source>
        <dbReference type="Proteomes" id="UP001056429"/>
    </source>
</evidence>
<evidence type="ECO:0000256" key="27">
    <source>
        <dbReference type="SAM" id="SignalP"/>
    </source>
</evidence>
<reference evidence="29" key="1">
    <citation type="journal article" date="2021" name="mSystems">
        <title>Bacteria and Archaea Synergistically Convert Glycine Betaine to Biogenic Methane in the Formosa Cold Seep of the South China Sea.</title>
        <authorList>
            <person name="Li L."/>
            <person name="Zhang W."/>
            <person name="Zhang S."/>
            <person name="Song L."/>
            <person name="Sun Q."/>
            <person name="Zhang H."/>
            <person name="Xiang H."/>
            <person name="Dong X."/>
        </authorList>
    </citation>
    <scope>NUCLEOTIDE SEQUENCE</scope>
    <source>
        <strain evidence="29">ZWT</strain>
    </source>
</reference>
<evidence type="ECO:0000256" key="24">
    <source>
        <dbReference type="ARBA" id="ARBA00044770"/>
    </source>
</evidence>
<dbReference type="InterPro" id="IPR036950">
    <property type="entry name" value="PBP_transglycosylase"/>
</dbReference>
<dbReference type="GO" id="GO:0071555">
    <property type="term" value="P:cell wall organization"/>
    <property type="evidence" value="ECO:0007669"/>
    <property type="project" value="UniProtKB-KW"/>
</dbReference>
<evidence type="ECO:0000313" key="29">
    <source>
        <dbReference type="EMBL" id="MCM1990985.1"/>
    </source>
</evidence>
<evidence type="ECO:0000256" key="6">
    <source>
        <dbReference type="ARBA" id="ARBA00012448"/>
    </source>
</evidence>
<name>A0A9J6P4G2_9CLOT</name>
<feature type="domain" description="Glycosyl transferase family 51" evidence="28">
    <location>
        <begin position="41"/>
        <end position="207"/>
    </location>
</feature>
<dbReference type="AlphaFoldDB" id="A0A9J6P4G2"/>
<comment type="subcellular location">
    <subcellularLocation>
        <location evidence="2">Cell membrane</location>
        <topology evidence="2">Single-pass type II membrane protein</topology>
    </subcellularLocation>
</comment>
<keyword evidence="14" id="KW-0378">Hydrolase</keyword>
<feature type="chain" id="PRO_5039912695" description="Penicillin-binding protein 1A" evidence="27">
    <location>
        <begin position="20"/>
        <end position="273"/>
    </location>
</feature>
<evidence type="ECO:0000256" key="10">
    <source>
        <dbReference type="ARBA" id="ARBA00022670"/>
    </source>
</evidence>
<evidence type="ECO:0000256" key="4">
    <source>
        <dbReference type="ARBA" id="ARBA00007090"/>
    </source>
</evidence>
<dbReference type="EMBL" id="JAGSOJ010000003">
    <property type="protein sequence ID" value="MCM1990985.1"/>
    <property type="molecule type" value="Genomic_DNA"/>
</dbReference>
<dbReference type="PANTHER" id="PTHR32282">
    <property type="entry name" value="BINDING PROTEIN TRANSPEPTIDASE, PUTATIVE-RELATED"/>
    <property type="match status" value="1"/>
</dbReference>
<dbReference type="FunFam" id="1.10.3810.10:FF:000001">
    <property type="entry name" value="Penicillin-binding protein 1A"/>
    <property type="match status" value="1"/>
</dbReference>
<comment type="caution">
    <text evidence="29">The sequence shown here is derived from an EMBL/GenBank/DDBJ whole genome shotgun (WGS) entry which is preliminary data.</text>
</comment>
<dbReference type="GO" id="GO:0008955">
    <property type="term" value="F:peptidoglycan glycosyltransferase activity"/>
    <property type="evidence" value="ECO:0007669"/>
    <property type="project" value="UniProtKB-EC"/>
</dbReference>
<keyword evidence="10" id="KW-0645">Protease</keyword>
<evidence type="ECO:0000256" key="19">
    <source>
        <dbReference type="ARBA" id="ARBA00023136"/>
    </source>
</evidence>
<keyword evidence="8" id="KW-1003">Cell membrane</keyword>
<evidence type="ECO:0000256" key="1">
    <source>
        <dbReference type="ARBA" id="ARBA00002624"/>
    </source>
</evidence>
<evidence type="ECO:0000256" key="11">
    <source>
        <dbReference type="ARBA" id="ARBA00022676"/>
    </source>
</evidence>
<dbReference type="Proteomes" id="UP001056429">
    <property type="component" value="Unassembled WGS sequence"/>
</dbReference>
<keyword evidence="30" id="KW-1185">Reference proteome</keyword>
<dbReference type="InterPro" id="IPR001264">
    <property type="entry name" value="Glyco_trans_51"/>
</dbReference>
<evidence type="ECO:0000256" key="9">
    <source>
        <dbReference type="ARBA" id="ARBA00022645"/>
    </source>
</evidence>
<evidence type="ECO:0000256" key="21">
    <source>
        <dbReference type="ARBA" id="ARBA00023268"/>
    </source>
</evidence>
<dbReference type="EC" id="3.4.16.4" evidence="6"/>
<dbReference type="Pfam" id="PF00912">
    <property type="entry name" value="Transgly"/>
    <property type="match status" value="1"/>
</dbReference>
<dbReference type="GO" id="GO:0008360">
    <property type="term" value="P:regulation of cell shape"/>
    <property type="evidence" value="ECO:0007669"/>
    <property type="project" value="UniProtKB-KW"/>
</dbReference>
<keyword evidence="21" id="KW-0511">Multifunctional enzyme</keyword>
<feature type="signal peptide" evidence="27">
    <location>
        <begin position="1"/>
        <end position="19"/>
    </location>
</feature>
<dbReference type="GO" id="GO:0030288">
    <property type="term" value="C:outer membrane-bounded periplasmic space"/>
    <property type="evidence" value="ECO:0007669"/>
    <property type="project" value="TreeGrafter"/>
</dbReference>
<dbReference type="RefSeq" id="WP_250860095.1">
    <property type="nucleotide sequence ID" value="NZ_JAGSOJ010000003.1"/>
</dbReference>
<comment type="catalytic activity">
    <reaction evidence="23">
        <text>Preferential cleavage: (Ac)2-L-Lys-D-Ala-|-D-Ala. Also transpeptidation of peptidyl-alanyl moieties that are N-acyl substituents of D-alanine.</text>
        <dbReference type="EC" id="3.4.16.4"/>
    </reaction>
</comment>
<dbReference type="EC" id="2.4.99.28" evidence="24"/>
<protein>
    <recommendedName>
        <fullName evidence="7">Penicillin-binding protein 1A</fullName>
        <ecNumber evidence="24">2.4.99.28</ecNumber>
        <ecNumber evidence="6">3.4.16.4</ecNumber>
    </recommendedName>
</protein>
<keyword evidence="18" id="KW-1133">Transmembrane helix</keyword>
<comment type="pathway">
    <text evidence="26">Glycan biosynthesis.</text>
</comment>
<evidence type="ECO:0000256" key="25">
    <source>
        <dbReference type="ARBA" id="ARBA00049902"/>
    </source>
</evidence>
<keyword evidence="9" id="KW-0121">Carboxypeptidase</keyword>
<gene>
    <name evidence="29" type="ORF">KDK92_14735</name>
</gene>
<keyword evidence="17" id="KW-0573">Peptidoglycan synthesis</keyword>
<accession>A0A9J6P4G2</accession>
<evidence type="ECO:0000256" key="26">
    <source>
        <dbReference type="ARBA" id="ARBA00060592"/>
    </source>
</evidence>
<dbReference type="GO" id="GO:0009002">
    <property type="term" value="F:serine-type D-Ala-D-Ala carboxypeptidase activity"/>
    <property type="evidence" value="ECO:0007669"/>
    <property type="project" value="UniProtKB-EC"/>
</dbReference>
<dbReference type="InterPro" id="IPR050396">
    <property type="entry name" value="Glycosyltr_51/Transpeptidase"/>
</dbReference>
<keyword evidence="15" id="KW-0133">Cell shape</keyword>
<evidence type="ECO:0000256" key="15">
    <source>
        <dbReference type="ARBA" id="ARBA00022960"/>
    </source>
</evidence>
<keyword evidence="22" id="KW-0961">Cell wall biogenesis/degradation</keyword>
<dbReference type="Gene3D" id="1.10.3810.10">
    <property type="entry name" value="Biosynthetic peptidoglycan transglycosylase-like"/>
    <property type="match status" value="1"/>
</dbReference>
<evidence type="ECO:0000256" key="3">
    <source>
        <dbReference type="ARBA" id="ARBA00004752"/>
    </source>
</evidence>
<dbReference type="GO" id="GO:0006508">
    <property type="term" value="P:proteolysis"/>
    <property type="evidence" value="ECO:0007669"/>
    <property type="project" value="UniProtKB-KW"/>
</dbReference>
<evidence type="ECO:0000256" key="23">
    <source>
        <dbReference type="ARBA" id="ARBA00034000"/>
    </source>
</evidence>
<dbReference type="GO" id="GO:0009252">
    <property type="term" value="P:peptidoglycan biosynthetic process"/>
    <property type="evidence" value="ECO:0007669"/>
    <property type="project" value="UniProtKB-KW"/>
</dbReference>
<evidence type="ECO:0000256" key="22">
    <source>
        <dbReference type="ARBA" id="ARBA00023316"/>
    </source>
</evidence>
<keyword evidence="13" id="KW-0812">Transmembrane</keyword>
<comment type="catalytic activity">
    <reaction evidence="25">
        <text>[GlcNAc-(1-&gt;4)-Mur2Ac(oyl-L-Ala-gamma-D-Glu-L-Lys-D-Ala-D-Ala)](n)-di-trans,octa-cis-undecaprenyl diphosphate + beta-D-GlcNAc-(1-&gt;4)-Mur2Ac(oyl-L-Ala-gamma-D-Glu-L-Lys-D-Ala-D-Ala)-di-trans,octa-cis-undecaprenyl diphosphate = [GlcNAc-(1-&gt;4)-Mur2Ac(oyl-L-Ala-gamma-D-Glu-L-Lys-D-Ala-D-Ala)](n+1)-di-trans,octa-cis-undecaprenyl diphosphate + di-trans,octa-cis-undecaprenyl diphosphate + H(+)</text>
        <dbReference type="Rhea" id="RHEA:23708"/>
        <dbReference type="Rhea" id="RHEA-COMP:9602"/>
        <dbReference type="Rhea" id="RHEA-COMP:9603"/>
        <dbReference type="ChEBI" id="CHEBI:15378"/>
        <dbReference type="ChEBI" id="CHEBI:58405"/>
        <dbReference type="ChEBI" id="CHEBI:60033"/>
        <dbReference type="ChEBI" id="CHEBI:78435"/>
        <dbReference type="EC" id="2.4.99.28"/>
    </reaction>
</comment>
<dbReference type="GO" id="GO:0046677">
    <property type="term" value="P:response to antibiotic"/>
    <property type="evidence" value="ECO:0007669"/>
    <property type="project" value="UniProtKB-KW"/>
</dbReference>
<evidence type="ECO:0000256" key="17">
    <source>
        <dbReference type="ARBA" id="ARBA00022984"/>
    </source>
</evidence>
<evidence type="ECO:0000256" key="16">
    <source>
        <dbReference type="ARBA" id="ARBA00022968"/>
    </source>
</evidence>